<organism evidence="1 2">
    <name type="scientific">Trichinella pseudospiralis</name>
    <name type="common">Parasitic roundworm</name>
    <dbReference type="NCBI Taxonomy" id="6337"/>
    <lineage>
        <taxon>Eukaryota</taxon>
        <taxon>Metazoa</taxon>
        <taxon>Ecdysozoa</taxon>
        <taxon>Nematoda</taxon>
        <taxon>Enoplea</taxon>
        <taxon>Dorylaimia</taxon>
        <taxon>Trichinellida</taxon>
        <taxon>Trichinellidae</taxon>
        <taxon>Trichinella</taxon>
    </lineage>
</organism>
<dbReference type="EMBL" id="JYDU01000306">
    <property type="protein sequence ID" value="KRX87137.1"/>
    <property type="molecule type" value="Genomic_DNA"/>
</dbReference>
<gene>
    <name evidence="1" type="ORF">T4E_9716</name>
</gene>
<dbReference type="AlphaFoldDB" id="A0A0V0XGI0"/>
<name>A0A0V0XGI0_TRIPS</name>
<protein>
    <submittedName>
        <fullName evidence="1">Uncharacterized protein</fullName>
    </submittedName>
</protein>
<accession>A0A0V0XGI0</accession>
<dbReference type="Proteomes" id="UP000054815">
    <property type="component" value="Unassembled WGS sequence"/>
</dbReference>
<evidence type="ECO:0000313" key="2">
    <source>
        <dbReference type="Proteomes" id="UP000054815"/>
    </source>
</evidence>
<proteinExistence type="predicted"/>
<sequence length="50" mass="5604">MLVTFCSPVNCYSQFGLLQAKCSPPFLTGGLTQLDETMKQQSNLRTQNTY</sequence>
<comment type="caution">
    <text evidence="1">The sequence shown here is derived from an EMBL/GenBank/DDBJ whole genome shotgun (WGS) entry which is preliminary data.</text>
</comment>
<evidence type="ECO:0000313" key="1">
    <source>
        <dbReference type="EMBL" id="KRX87137.1"/>
    </source>
</evidence>
<reference evidence="1 2" key="1">
    <citation type="submission" date="2015-01" db="EMBL/GenBank/DDBJ databases">
        <title>Evolution of Trichinella species and genotypes.</title>
        <authorList>
            <person name="Korhonen P.K."/>
            <person name="Edoardo P."/>
            <person name="Giuseppe L.R."/>
            <person name="Gasser R.B."/>
        </authorList>
    </citation>
    <scope>NUCLEOTIDE SEQUENCE [LARGE SCALE GENOMIC DNA]</scope>
    <source>
        <strain evidence="1">ISS141</strain>
    </source>
</reference>